<dbReference type="PANTHER" id="PTHR41251">
    <property type="entry name" value="NON-HOMOLOGOUS END JOINING PROTEIN KU"/>
    <property type="match status" value="1"/>
</dbReference>
<dbReference type="NCBIfam" id="TIGR02772">
    <property type="entry name" value="Ku_bact"/>
    <property type="match status" value="1"/>
</dbReference>
<keyword evidence="2" id="KW-0227">DNA damage</keyword>
<dbReference type="CDD" id="cd00789">
    <property type="entry name" value="KU_like"/>
    <property type="match status" value="1"/>
</dbReference>
<dbReference type="EMBL" id="JBHUIJ010000002">
    <property type="protein sequence ID" value="MFD2235970.1"/>
    <property type="molecule type" value="Genomic_DNA"/>
</dbReference>
<feature type="region of interest" description="Disordered" evidence="3">
    <location>
        <begin position="230"/>
        <end position="299"/>
    </location>
</feature>
<organism evidence="5 6">
    <name type="scientific">Aureimonas populi</name>
    <dbReference type="NCBI Taxonomy" id="1701758"/>
    <lineage>
        <taxon>Bacteria</taxon>
        <taxon>Pseudomonadati</taxon>
        <taxon>Pseudomonadota</taxon>
        <taxon>Alphaproteobacteria</taxon>
        <taxon>Hyphomicrobiales</taxon>
        <taxon>Aurantimonadaceae</taxon>
        <taxon>Aureimonas</taxon>
    </lineage>
</organism>
<dbReference type="Pfam" id="PF02735">
    <property type="entry name" value="Ku"/>
    <property type="match status" value="1"/>
</dbReference>
<dbReference type="InterPro" id="IPR009187">
    <property type="entry name" value="Prok_Ku"/>
</dbReference>
<evidence type="ECO:0000313" key="5">
    <source>
        <dbReference type="EMBL" id="MFD2235970.1"/>
    </source>
</evidence>
<feature type="compositionally biased region" description="Basic and acidic residues" evidence="3">
    <location>
        <begin position="259"/>
        <end position="268"/>
    </location>
</feature>
<evidence type="ECO:0000256" key="3">
    <source>
        <dbReference type="SAM" id="MobiDB-lite"/>
    </source>
</evidence>
<dbReference type="Gene3D" id="2.40.290.10">
    <property type="match status" value="1"/>
</dbReference>
<keyword evidence="2" id="KW-0234">DNA repair</keyword>
<dbReference type="InterPro" id="IPR006164">
    <property type="entry name" value="DNA_bd_Ku70/Ku80"/>
</dbReference>
<comment type="caution">
    <text evidence="5">The sequence shown here is derived from an EMBL/GenBank/DDBJ whole genome shotgun (WGS) entry which is preliminary data.</text>
</comment>
<dbReference type="SMART" id="SM00559">
    <property type="entry name" value="Ku78"/>
    <property type="match status" value="1"/>
</dbReference>
<keyword evidence="6" id="KW-1185">Reference proteome</keyword>
<sequence>MAPRPIWKGQMRLSLVSIPVEMFTATKSGAAIAFNQIHRPSGKRIQYEKVAPGIGPVDKDDIVKGYEVSKGEYVLLTDEEIEDVKLETKKTLELVQFVDTNEIPPLYFDKPYYVVPQDELAEDAFRVVRDAMRKAKKTGLGQLSMRGKEYLVALRPCGRGLLLETLHYEDEIRKSETVFSEISNDKTDEDLLDVATVLIERKSAPFDAGEYKNRYTAALKELIAEKRRTNGKATVTHEDEDQDRPAKSNVVDLMASLKKSLEQGEKGSKASSSGTGKAPARRTKAAASKSAAPRRKKSA</sequence>
<comment type="subunit">
    <text evidence="2">Homodimer. Interacts with LigD.</text>
</comment>
<protein>
    <recommendedName>
        <fullName evidence="2">Non-homologous end joining protein Ku</fullName>
    </recommendedName>
</protein>
<evidence type="ECO:0000256" key="1">
    <source>
        <dbReference type="ARBA" id="ARBA00023125"/>
    </source>
</evidence>
<dbReference type="HAMAP" id="MF_01875">
    <property type="entry name" value="Prokaryotic_Ku"/>
    <property type="match status" value="1"/>
</dbReference>
<dbReference type="SUPFAM" id="SSF100939">
    <property type="entry name" value="SPOC domain-like"/>
    <property type="match status" value="1"/>
</dbReference>
<evidence type="ECO:0000256" key="2">
    <source>
        <dbReference type="HAMAP-Rule" id="MF_01875"/>
    </source>
</evidence>
<feature type="compositionally biased region" description="Low complexity" evidence="3">
    <location>
        <begin position="269"/>
        <end position="278"/>
    </location>
</feature>
<gene>
    <name evidence="2" type="primary">ku</name>
    <name evidence="5" type="ORF">ACFSKQ_00645</name>
</gene>
<evidence type="ECO:0000259" key="4">
    <source>
        <dbReference type="SMART" id="SM00559"/>
    </source>
</evidence>
<dbReference type="PIRSF" id="PIRSF006493">
    <property type="entry name" value="Prok_Ku"/>
    <property type="match status" value="1"/>
</dbReference>
<keyword evidence="2" id="KW-0233">DNA recombination</keyword>
<accession>A0ABW5CFE6</accession>
<dbReference type="RefSeq" id="WP_209736086.1">
    <property type="nucleotide sequence ID" value="NZ_CP072611.1"/>
</dbReference>
<reference evidence="6" key="1">
    <citation type="journal article" date="2019" name="Int. J. Syst. Evol. Microbiol.">
        <title>The Global Catalogue of Microorganisms (GCM) 10K type strain sequencing project: providing services to taxonomists for standard genome sequencing and annotation.</title>
        <authorList>
            <consortium name="The Broad Institute Genomics Platform"/>
            <consortium name="The Broad Institute Genome Sequencing Center for Infectious Disease"/>
            <person name="Wu L."/>
            <person name="Ma J."/>
        </authorList>
    </citation>
    <scope>NUCLEOTIDE SEQUENCE [LARGE SCALE GENOMIC DNA]</scope>
    <source>
        <strain evidence="6">ZS-35-S2</strain>
    </source>
</reference>
<dbReference type="Proteomes" id="UP001597371">
    <property type="component" value="Unassembled WGS sequence"/>
</dbReference>
<proteinExistence type="inferred from homology"/>
<evidence type="ECO:0000313" key="6">
    <source>
        <dbReference type="Proteomes" id="UP001597371"/>
    </source>
</evidence>
<dbReference type="PANTHER" id="PTHR41251:SF1">
    <property type="entry name" value="NON-HOMOLOGOUS END JOINING PROTEIN KU"/>
    <property type="match status" value="1"/>
</dbReference>
<dbReference type="InterPro" id="IPR016194">
    <property type="entry name" value="SPOC-like_C_dom_sf"/>
</dbReference>
<comment type="similarity">
    <text evidence="2">Belongs to the prokaryotic Ku family.</text>
</comment>
<name>A0ABW5CFE6_9HYPH</name>
<feature type="domain" description="Ku" evidence="4">
    <location>
        <begin position="54"/>
        <end position="187"/>
    </location>
</feature>
<comment type="function">
    <text evidence="2">With LigD forms a non-homologous end joining (NHEJ) DNA repair enzyme, which repairs dsDNA breaks with reduced fidelity. Binds linear dsDNA with 5'- and 3'- overhangs but not closed circular dsDNA nor ssDNA. Recruits and stimulates the ligase activity of LigD.</text>
</comment>
<keyword evidence="1 2" id="KW-0238">DNA-binding</keyword>